<gene>
    <name evidence="2" type="ORF">ACFSYJ_37010</name>
</gene>
<protein>
    <recommendedName>
        <fullName evidence="4">DUF4352 domain-containing protein</fullName>
    </recommendedName>
</protein>
<name>A0ABW5GTK0_9PSEU</name>
<feature type="region of interest" description="Disordered" evidence="1">
    <location>
        <begin position="18"/>
        <end position="51"/>
    </location>
</feature>
<keyword evidence="3" id="KW-1185">Reference proteome</keyword>
<proteinExistence type="predicted"/>
<dbReference type="EMBL" id="JBHUKU010000025">
    <property type="protein sequence ID" value="MFD2464268.1"/>
    <property type="molecule type" value="Genomic_DNA"/>
</dbReference>
<evidence type="ECO:0000256" key="1">
    <source>
        <dbReference type="SAM" id="MobiDB-lite"/>
    </source>
</evidence>
<dbReference type="Proteomes" id="UP001597419">
    <property type="component" value="Unassembled WGS sequence"/>
</dbReference>
<dbReference type="RefSeq" id="WP_345404856.1">
    <property type="nucleotide sequence ID" value="NZ_BAABHG010000017.1"/>
</dbReference>
<organism evidence="2 3">
    <name type="scientific">Amycolatopsis samaneae</name>
    <dbReference type="NCBI Taxonomy" id="664691"/>
    <lineage>
        <taxon>Bacteria</taxon>
        <taxon>Bacillati</taxon>
        <taxon>Actinomycetota</taxon>
        <taxon>Actinomycetes</taxon>
        <taxon>Pseudonocardiales</taxon>
        <taxon>Pseudonocardiaceae</taxon>
        <taxon>Amycolatopsis</taxon>
    </lineage>
</organism>
<sequence length="192" mass="20018">MIFVVVAAAVAVGRNAVPTTPAQNAAPPSMAPPPNSASPSPPSGASKSGFLPKKIGERAGLATPDDSEHMITFYITKITVDPKCTSSLSRPSGKHTILLDVSVQTENFSSPSDRSNVSAVLNPFAFQTRGSDGTTHTAKAGTCVPDLKAMPTEYAPNSKYVGQIELETEDKSGALLLAPGGLSNSSGWEWQY</sequence>
<reference evidence="3" key="1">
    <citation type="journal article" date="2019" name="Int. J. Syst. Evol. Microbiol.">
        <title>The Global Catalogue of Microorganisms (GCM) 10K type strain sequencing project: providing services to taxonomists for standard genome sequencing and annotation.</title>
        <authorList>
            <consortium name="The Broad Institute Genomics Platform"/>
            <consortium name="The Broad Institute Genome Sequencing Center for Infectious Disease"/>
            <person name="Wu L."/>
            <person name="Ma J."/>
        </authorList>
    </citation>
    <scope>NUCLEOTIDE SEQUENCE [LARGE SCALE GENOMIC DNA]</scope>
    <source>
        <strain evidence="3">CGMCC 4.7643</strain>
    </source>
</reference>
<accession>A0ABW5GTK0</accession>
<evidence type="ECO:0000313" key="3">
    <source>
        <dbReference type="Proteomes" id="UP001597419"/>
    </source>
</evidence>
<comment type="caution">
    <text evidence="2">The sequence shown here is derived from an EMBL/GenBank/DDBJ whole genome shotgun (WGS) entry which is preliminary data.</text>
</comment>
<evidence type="ECO:0000313" key="2">
    <source>
        <dbReference type="EMBL" id="MFD2464268.1"/>
    </source>
</evidence>
<feature type="compositionally biased region" description="Pro residues" evidence="1">
    <location>
        <begin position="29"/>
        <end position="42"/>
    </location>
</feature>
<evidence type="ECO:0008006" key="4">
    <source>
        <dbReference type="Google" id="ProtNLM"/>
    </source>
</evidence>